<evidence type="ECO:0000313" key="1">
    <source>
        <dbReference type="EMBL" id="MCT7942404.1"/>
    </source>
</evidence>
<protein>
    <submittedName>
        <fullName evidence="1">Uncharacterized protein</fullName>
    </submittedName>
</protein>
<evidence type="ECO:0000313" key="2">
    <source>
        <dbReference type="Proteomes" id="UP001155546"/>
    </source>
</evidence>
<gene>
    <name evidence="1" type="ORF">NE535_11430</name>
</gene>
<comment type="caution">
    <text evidence="1">The sequence shown here is derived from an EMBL/GenBank/DDBJ whole genome shotgun (WGS) entry which is preliminary data.</text>
</comment>
<keyword evidence="2" id="KW-1185">Reference proteome</keyword>
<dbReference type="RefSeq" id="WP_261298770.1">
    <property type="nucleotide sequence ID" value="NZ_JAMTCD010000013.1"/>
</dbReference>
<proteinExistence type="predicted"/>
<sequence length="164" mass="18766">MSNHKSLTELDLAAHYSSLLEEKRTLWVSFENKTQHWRVGVWVYEVRQKLNLPPPNGFKEWTGVVVGGTDIKSGQKRTSYLQDKVRGDFGDAGLIDLVNENTGRRLASFNLRSQVAQQGKYYRYIQWAIVPKENLGDEAFGWEFEGILEDGTIDKFQGVVLETL</sequence>
<name>A0A9X2WNF1_9GAMM</name>
<dbReference type="AlphaFoldDB" id="A0A9X2WNF1"/>
<reference evidence="1" key="1">
    <citation type="journal article" date="2023" name="Int. J. Syst. Evol. Microbiol.">
        <title>&lt;i&gt;Shewanella septentrionalis&lt;/i&gt; sp. nov. and &lt;i&gt;Shewanella holmiensis&lt;/i&gt; sp. nov., isolated from Baltic Sea water and sediments.</title>
        <authorList>
            <person name="Martin-Rodriguez A.J."/>
            <person name="Thorell K."/>
            <person name="Joffre E."/>
            <person name="Jensie-Markopoulos S."/>
            <person name="Moore E.R.B."/>
            <person name="Sjoling A."/>
        </authorList>
    </citation>
    <scope>NUCLEOTIDE SEQUENCE</scope>
    <source>
        <strain evidence="1">SP1S2-7</strain>
    </source>
</reference>
<dbReference type="EMBL" id="JAMTCD010000013">
    <property type="protein sequence ID" value="MCT7942404.1"/>
    <property type="molecule type" value="Genomic_DNA"/>
</dbReference>
<dbReference type="Proteomes" id="UP001155546">
    <property type="component" value="Unassembled WGS sequence"/>
</dbReference>
<organism evidence="1 2">
    <name type="scientific">Shewanella holmiensis</name>
    <dbReference type="NCBI Taxonomy" id="2952222"/>
    <lineage>
        <taxon>Bacteria</taxon>
        <taxon>Pseudomonadati</taxon>
        <taxon>Pseudomonadota</taxon>
        <taxon>Gammaproteobacteria</taxon>
        <taxon>Alteromonadales</taxon>
        <taxon>Shewanellaceae</taxon>
        <taxon>Shewanella</taxon>
    </lineage>
</organism>
<accession>A0A9X2WNF1</accession>